<dbReference type="InterPro" id="IPR005545">
    <property type="entry name" value="YCII"/>
</dbReference>
<keyword evidence="4" id="KW-1185">Reference proteome</keyword>
<evidence type="ECO:0000259" key="2">
    <source>
        <dbReference type="Pfam" id="PF03795"/>
    </source>
</evidence>
<dbReference type="RefSeq" id="WP_146903539.1">
    <property type="nucleotide sequence ID" value="NZ_BAAARM010000003.1"/>
</dbReference>
<dbReference type="OrthoDB" id="460439at2"/>
<accession>A0A512DCT0</accession>
<dbReference type="SUPFAM" id="SSF54909">
    <property type="entry name" value="Dimeric alpha+beta barrel"/>
    <property type="match status" value="1"/>
</dbReference>
<protein>
    <recommendedName>
        <fullName evidence="2">YCII-related domain-containing protein</fullName>
    </recommendedName>
</protein>
<dbReference type="AlphaFoldDB" id="A0A512DCT0"/>
<organism evidence="3 4">
    <name type="scientific">Cellulomonas aerilata</name>
    <dbReference type="NCBI Taxonomy" id="515326"/>
    <lineage>
        <taxon>Bacteria</taxon>
        <taxon>Bacillati</taxon>
        <taxon>Actinomycetota</taxon>
        <taxon>Actinomycetes</taxon>
        <taxon>Micrococcales</taxon>
        <taxon>Cellulomonadaceae</taxon>
        <taxon>Cellulomonas</taxon>
    </lineage>
</organism>
<sequence>MKHVLRYTAVEDFMPLAAANGAAHVRRLHEFHDRGVLLMAGTLQEPMNGEALAVFTSSEGAEEFVAGDPFVLNGVVASWTIRPWDEVLAPDGG</sequence>
<feature type="domain" description="YCII-related" evidence="2">
    <location>
        <begin position="1"/>
        <end position="84"/>
    </location>
</feature>
<gene>
    <name evidence="3" type="ORF">CAE01nite_20060</name>
</gene>
<dbReference type="Pfam" id="PF03795">
    <property type="entry name" value="YCII"/>
    <property type="match status" value="1"/>
</dbReference>
<proteinExistence type="inferred from homology"/>
<dbReference type="Gene3D" id="3.30.70.1060">
    <property type="entry name" value="Dimeric alpha+beta barrel"/>
    <property type="match status" value="1"/>
</dbReference>
<evidence type="ECO:0000313" key="3">
    <source>
        <dbReference type="EMBL" id="GEO34281.1"/>
    </source>
</evidence>
<reference evidence="3 4" key="1">
    <citation type="submission" date="2019-07" db="EMBL/GenBank/DDBJ databases">
        <title>Whole genome shotgun sequence of Cellulomonas aerilata NBRC 106308.</title>
        <authorList>
            <person name="Hosoyama A."/>
            <person name="Uohara A."/>
            <person name="Ohji S."/>
            <person name="Ichikawa N."/>
        </authorList>
    </citation>
    <scope>NUCLEOTIDE SEQUENCE [LARGE SCALE GENOMIC DNA]</scope>
    <source>
        <strain evidence="3 4">NBRC 106308</strain>
    </source>
</reference>
<dbReference type="EMBL" id="BJYY01000013">
    <property type="protein sequence ID" value="GEO34281.1"/>
    <property type="molecule type" value="Genomic_DNA"/>
</dbReference>
<evidence type="ECO:0000313" key="4">
    <source>
        <dbReference type="Proteomes" id="UP000321181"/>
    </source>
</evidence>
<comment type="caution">
    <text evidence="3">The sequence shown here is derived from an EMBL/GenBank/DDBJ whole genome shotgun (WGS) entry which is preliminary data.</text>
</comment>
<dbReference type="InterPro" id="IPR011008">
    <property type="entry name" value="Dimeric_a/b-barrel"/>
</dbReference>
<name>A0A512DCT0_9CELL</name>
<comment type="similarity">
    <text evidence="1">Belongs to the YciI family.</text>
</comment>
<evidence type="ECO:0000256" key="1">
    <source>
        <dbReference type="ARBA" id="ARBA00007689"/>
    </source>
</evidence>
<dbReference type="Proteomes" id="UP000321181">
    <property type="component" value="Unassembled WGS sequence"/>
</dbReference>